<keyword evidence="6" id="KW-0012">Acyltransferase</keyword>
<evidence type="ECO:0000256" key="4">
    <source>
        <dbReference type="ARBA" id="ARBA00022679"/>
    </source>
</evidence>
<evidence type="ECO:0000313" key="7">
    <source>
        <dbReference type="EMBL" id="SHL24830.1"/>
    </source>
</evidence>
<keyword evidence="5" id="KW-0472">Membrane</keyword>
<dbReference type="RefSeq" id="WP_234997546.1">
    <property type="nucleotide sequence ID" value="NZ_FRAP01000022.1"/>
</dbReference>
<dbReference type="Proteomes" id="UP000184363">
    <property type="component" value="Unassembled WGS sequence"/>
</dbReference>
<comment type="subcellular location">
    <subcellularLocation>
        <location evidence="1">Cell inner membrane</location>
    </subcellularLocation>
</comment>
<protein>
    <submittedName>
        <fullName evidence="7">KDO2-lipid IV(A) lauroyltransferase</fullName>
    </submittedName>
</protein>
<evidence type="ECO:0000256" key="6">
    <source>
        <dbReference type="ARBA" id="ARBA00023315"/>
    </source>
</evidence>
<dbReference type="GO" id="GO:0016746">
    <property type="term" value="F:acyltransferase activity"/>
    <property type="evidence" value="ECO:0007669"/>
    <property type="project" value="UniProtKB-KW"/>
</dbReference>
<dbReference type="InterPro" id="IPR004960">
    <property type="entry name" value="LipA_acyltrans"/>
</dbReference>
<name>A0A1M6Z348_PSETH</name>
<keyword evidence="2" id="KW-1003">Cell membrane</keyword>
<accession>A0A1M6Z348</accession>
<dbReference type="STRING" id="1848.SAMN05443637_12254"/>
<evidence type="ECO:0000256" key="1">
    <source>
        <dbReference type="ARBA" id="ARBA00004533"/>
    </source>
</evidence>
<proteinExistence type="predicted"/>
<organism evidence="7 8">
    <name type="scientific">Pseudonocardia thermophila</name>
    <dbReference type="NCBI Taxonomy" id="1848"/>
    <lineage>
        <taxon>Bacteria</taxon>
        <taxon>Bacillati</taxon>
        <taxon>Actinomycetota</taxon>
        <taxon>Actinomycetes</taxon>
        <taxon>Pseudonocardiales</taxon>
        <taxon>Pseudonocardiaceae</taxon>
        <taxon>Pseudonocardia</taxon>
    </lineage>
</organism>
<dbReference type="CDD" id="cd07984">
    <property type="entry name" value="LPLAT_LABLAT-like"/>
    <property type="match status" value="1"/>
</dbReference>
<dbReference type="GO" id="GO:0005886">
    <property type="term" value="C:plasma membrane"/>
    <property type="evidence" value="ECO:0007669"/>
    <property type="project" value="UniProtKB-SubCell"/>
</dbReference>
<sequence length="314" mass="32803">MSVGQAAARLADLQYAAGWRMVRAVPEPLARRAFEAGAGWVARRGGAGPAQLRANLARLVPDAAPDQLDALVVAGMRSYGRYWSEVFRLSAPDVPRIHARTRMTGPGLPALLAAIADGTPTVVALPHSGNWDAAGAWLVEQLRQSGREPVFTTVAERLRPEAVYRRFVGYRRQLGMEVVAAGDSTAAHRALTGRLRGGGVVCLVADRDVTGGGVPVDLLGAPARLPAGPARLAALTGALLLPVCPRFAPDGWAVTVAEPVPVADRGAVPAAVQALADVFCALLRAKPEDWHALQPVWTADVERVAEGAGAGVAA</sequence>
<evidence type="ECO:0000256" key="3">
    <source>
        <dbReference type="ARBA" id="ARBA00022519"/>
    </source>
</evidence>
<gene>
    <name evidence="7" type="ORF">SAMN05443637_12254</name>
</gene>
<dbReference type="GO" id="GO:0009247">
    <property type="term" value="P:glycolipid biosynthetic process"/>
    <property type="evidence" value="ECO:0007669"/>
    <property type="project" value="UniProtKB-ARBA"/>
</dbReference>
<dbReference type="PANTHER" id="PTHR30606">
    <property type="entry name" value="LIPID A BIOSYNTHESIS LAUROYL ACYLTRANSFERASE"/>
    <property type="match status" value="1"/>
</dbReference>
<evidence type="ECO:0000256" key="5">
    <source>
        <dbReference type="ARBA" id="ARBA00023136"/>
    </source>
</evidence>
<dbReference type="NCBIfam" id="NF005919">
    <property type="entry name" value="PRK07920.1"/>
    <property type="match status" value="1"/>
</dbReference>
<keyword evidence="8" id="KW-1185">Reference proteome</keyword>
<evidence type="ECO:0000256" key="2">
    <source>
        <dbReference type="ARBA" id="ARBA00022475"/>
    </source>
</evidence>
<keyword evidence="3" id="KW-0997">Cell inner membrane</keyword>
<evidence type="ECO:0000313" key="8">
    <source>
        <dbReference type="Proteomes" id="UP000184363"/>
    </source>
</evidence>
<dbReference type="EMBL" id="FRAP01000022">
    <property type="protein sequence ID" value="SHL24830.1"/>
    <property type="molecule type" value="Genomic_DNA"/>
</dbReference>
<dbReference type="Pfam" id="PF03279">
    <property type="entry name" value="Lip_A_acyltrans"/>
    <property type="match status" value="1"/>
</dbReference>
<keyword evidence="4 7" id="KW-0808">Transferase</keyword>
<reference evidence="7 8" key="1">
    <citation type="submission" date="2016-11" db="EMBL/GenBank/DDBJ databases">
        <authorList>
            <person name="Jaros S."/>
            <person name="Januszkiewicz K."/>
            <person name="Wedrychowicz H."/>
        </authorList>
    </citation>
    <scope>NUCLEOTIDE SEQUENCE [LARGE SCALE GENOMIC DNA]</scope>
    <source>
        <strain evidence="7 8">DSM 43832</strain>
    </source>
</reference>
<dbReference type="AlphaFoldDB" id="A0A1M6Z348"/>
<dbReference type="PANTHER" id="PTHR30606:SF10">
    <property type="entry name" value="PHOSPHATIDYLINOSITOL MANNOSIDE ACYLTRANSFERASE"/>
    <property type="match status" value="1"/>
</dbReference>